<keyword evidence="1" id="KW-0472">Membrane</keyword>
<reference evidence="2 3" key="1">
    <citation type="journal article" date="2015" name="Genome Biol. Evol.">
        <title>Comparative Genomics of Listeria Sensu Lato: Genus-Wide Differences in Evolutionary Dynamics and the Progressive Gain of Complex, Potentially Pathogenicity-Related Traits through Lateral Gene Transfer.</title>
        <authorList>
            <person name="Chiara M."/>
            <person name="Caruso M."/>
            <person name="D'Erchia A.M."/>
            <person name="Manzari C."/>
            <person name="Fraccalvieri R."/>
            <person name="Goffredo E."/>
            <person name="Latorre L."/>
            <person name="Miccolupo A."/>
            <person name="Padalino I."/>
            <person name="Santagada G."/>
            <person name="Chiocco D."/>
            <person name="Pesole G."/>
            <person name="Horner D.S."/>
            <person name="Parisi A."/>
        </authorList>
    </citation>
    <scope>NUCLEOTIDE SEQUENCE [LARGE SCALE GENOMIC DNA]</scope>
    <source>
        <strain evidence="2 3">1991</strain>
    </source>
</reference>
<keyword evidence="1" id="KW-1133">Transmembrane helix</keyword>
<dbReference type="Proteomes" id="UP000052258">
    <property type="component" value="Unassembled WGS sequence"/>
</dbReference>
<comment type="caution">
    <text evidence="2">The sequence shown here is derived from an EMBL/GenBank/DDBJ whole genome shotgun (WGS) entry which is preliminary data.</text>
</comment>
<evidence type="ECO:0000256" key="1">
    <source>
        <dbReference type="SAM" id="Phobius"/>
    </source>
</evidence>
<dbReference type="PATRIC" id="fig|1430899.3.peg.2791"/>
<dbReference type="EMBL" id="AZHO01000041">
    <property type="protein sequence ID" value="KMT57726.1"/>
    <property type="molecule type" value="Genomic_DNA"/>
</dbReference>
<organism evidence="2 3">
    <name type="scientific">Listeria fleischmannii 1991</name>
    <dbReference type="NCBI Taxonomy" id="1430899"/>
    <lineage>
        <taxon>Bacteria</taxon>
        <taxon>Bacillati</taxon>
        <taxon>Bacillota</taxon>
        <taxon>Bacilli</taxon>
        <taxon>Bacillales</taxon>
        <taxon>Listeriaceae</taxon>
        <taxon>Listeria</taxon>
    </lineage>
</organism>
<evidence type="ECO:0000313" key="3">
    <source>
        <dbReference type="Proteomes" id="UP000052258"/>
    </source>
</evidence>
<gene>
    <name evidence="2" type="ORF">X560_2739</name>
</gene>
<proteinExistence type="predicted"/>
<dbReference type="AlphaFoldDB" id="A0A0J8J086"/>
<keyword evidence="1" id="KW-0812">Transmembrane</keyword>
<evidence type="ECO:0000313" key="2">
    <source>
        <dbReference type="EMBL" id="KMT57726.1"/>
    </source>
</evidence>
<name>A0A0J8J086_9LIST</name>
<accession>A0A0J8J086</accession>
<sequence length="51" mass="5887">MPLPLFLTIPLFYLVLAIIIISILHLKRGILQKPILFSPKMGKVNRRKGFK</sequence>
<feature type="transmembrane region" description="Helical" evidence="1">
    <location>
        <begin position="6"/>
        <end position="26"/>
    </location>
</feature>
<keyword evidence="3" id="KW-1185">Reference proteome</keyword>
<protein>
    <submittedName>
        <fullName evidence="2">Uncharacterized protein</fullName>
    </submittedName>
</protein>